<organism evidence="4 5">
    <name type="scientific">Fusarium duplospermum</name>
    <dbReference type="NCBI Taxonomy" id="1325734"/>
    <lineage>
        <taxon>Eukaryota</taxon>
        <taxon>Fungi</taxon>
        <taxon>Dikarya</taxon>
        <taxon>Ascomycota</taxon>
        <taxon>Pezizomycotina</taxon>
        <taxon>Sordariomycetes</taxon>
        <taxon>Hypocreomycetidae</taxon>
        <taxon>Hypocreales</taxon>
        <taxon>Nectriaceae</taxon>
        <taxon>Fusarium</taxon>
        <taxon>Fusarium solani species complex</taxon>
    </lineage>
</organism>
<dbReference type="EMBL" id="NKCI01000312">
    <property type="protein sequence ID" value="RSL43776.1"/>
    <property type="molecule type" value="Genomic_DNA"/>
</dbReference>
<feature type="domain" description="C2H2-type" evidence="3">
    <location>
        <begin position="159"/>
        <end position="185"/>
    </location>
</feature>
<proteinExistence type="predicted"/>
<comment type="caution">
    <text evidence="4">The sequence shown here is derived from an EMBL/GenBank/DDBJ whole genome shotgun (WGS) entry which is preliminary data.</text>
</comment>
<evidence type="ECO:0000313" key="5">
    <source>
        <dbReference type="Proteomes" id="UP000288168"/>
    </source>
</evidence>
<reference evidence="4 5" key="1">
    <citation type="submission" date="2017-06" db="EMBL/GenBank/DDBJ databases">
        <title>Comparative genomic analysis of Ambrosia Fusariam Clade fungi.</title>
        <authorList>
            <person name="Stajich J.E."/>
            <person name="Carrillo J."/>
            <person name="Kijimoto T."/>
            <person name="Eskalen A."/>
            <person name="O'Donnell K."/>
            <person name="Kasson M."/>
        </authorList>
    </citation>
    <scope>NUCLEOTIDE SEQUENCE [LARGE SCALE GENOMIC DNA]</scope>
    <source>
        <strain evidence="4 5">NRRL62584</strain>
    </source>
</reference>
<protein>
    <recommendedName>
        <fullName evidence="3">C2H2-type domain-containing protein</fullName>
    </recommendedName>
</protein>
<dbReference type="Proteomes" id="UP000288168">
    <property type="component" value="Unassembled WGS sequence"/>
</dbReference>
<feature type="domain" description="C2H2-type" evidence="3">
    <location>
        <begin position="190"/>
        <end position="218"/>
    </location>
</feature>
<gene>
    <name evidence="4" type="ORF">CEP54_014945</name>
</gene>
<keyword evidence="1" id="KW-0175">Coiled coil</keyword>
<dbReference type="InterPro" id="IPR013087">
    <property type="entry name" value="Znf_C2H2_type"/>
</dbReference>
<evidence type="ECO:0000259" key="3">
    <source>
        <dbReference type="SMART" id="SM00355"/>
    </source>
</evidence>
<evidence type="ECO:0000256" key="2">
    <source>
        <dbReference type="SAM" id="MobiDB-lite"/>
    </source>
</evidence>
<accession>A0A428NSJ5</accession>
<sequence length="303" mass="34291">MAGREADKFSYFNYLSRDVSNDSSTLGWPSSWEYPALVTPDNLTAFGNTSCDIATTRDLERSQGQQPATNSEQVPLPWNYESSAQYSGQGLLPLFPQQNCYWSTTYSMDEAVRTNEQPNAGSLIPIDGASELLEQTGNGTIPPNPSALERQEDNHNLQQRCPHSSCTNKSFRDKGTLDRHMREVHSSQTFFCPVVSCRRNKRGFNRRYNLLDHQKRRHGQNIPGISEGRLQHIHGDQTFREEDDASEPTLDGSAKSLRLLQNEGTTNEEGLWVKLESLRVMREEIDEDIKALEKALSIISNEH</sequence>
<feature type="coiled-coil region" evidence="1">
    <location>
        <begin position="275"/>
        <end position="302"/>
    </location>
</feature>
<name>A0A428NSJ5_9HYPO</name>
<keyword evidence="5" id="KW-1185">Reference proteome</keyword>
<dbReference type="OrthoDB" id="5305647at2759"/>
<feature type="region of interest" description="Disordered" evidence="2">
    <location>
        <begin position="134"/>
        <end position="168"/>
    </location>
</feature>
<evidence type="ECO:0000256" key="1">
    <source>
        <dbReference type="SAM" id="Coils"/>
    </source>
</evidence>
<evidence type="ECO:0000313" key="4">
    <source>
        <dbReference type="EMBL" id="RSL43776.1"/>
    </source>
</evidence>
<feature type="compositionally biased region" description="Polar residues" evidence="2">
    <location>
        <begin position="156"/>
        <end position="168"/>
    </location>
</feature>
<dbReference type="Gene3D" id="3.30.160.60">
    <property type="entry name" value="Classic Zinc Finger"/>
    <property type="match status" value="1"/>
</dbReference>
<dbReference type="SMART" id="SM00355">
    <property type="entry name" value="ZnF_C2H2"/>
    <property type="match status" value="2"/>
</dbReference>
<dbReference type="AlphaFoldDB" id="A0A428NSJ5"/>